<dbReference type="AlphaFoldDB" id="A0AAU6P1I3"/>
<gene>
    <name evidence="4" type="ORF">R3L15_05245</name>
    <name evidence="3" type="ORF">R3L16_02155</name>
</gene>
<dbReference type="RefSeq" id="WP_338733668.1">
    <property type="nucleotide sequence ID" value="NZ_CP136924.1"/>
</dbReference>
<organism evidence="3 5">
    <name type="scientific">Mangrovimonas cancribranchiae</name>
    <dbReference type="NCBI Taxonomy" id="3080055"/>
    <lineage>
        <taxon>Bacteria</taxon>
        <taxon>Pseudomonadati</taxon>
        <taxon>Bacteroidota</taxon>
        <taxon>Flavobacteriia</taxon>
        <taxon>Flavobacteriales</taxon>
        <taxon>Flavobacteriaceae</taxon>
        <taxon>Mangrovimonas</taxon>
    </lineage>
</organism>
<keyword evidence="5" id="KW-1185">Reference proteome</keyword>
<reference evidence="3 5" key="1">
    <citation type="submission" date="2023-10" db="EMBL/GenBank/DDBJ databases">
        <title>Culture-based analysis of two novel bacteria associated with mangrove crab gills.</title>
        <authorList>
            <person name="Yang X."/>
            <person name="Garuglieri E."/>
            <person name="Van Goethem M.W."/>
            <person name="Fusi M."/>
            <person name="Marasco R."/>
            <person name="Daffonchio D.G."/>
        </authorList>
    </citation>
    <scope>NUCLEOTIDE SEQUENCE [LARGE SCALE GENOMIC DNA]</scope>
    <source>
        <strain evidence="4">UG2-1</strain>
        <strain evidence="3">UG2-2</strain>
        <strain evidence="5">UG2_2</strain>
    </source>
</reference>
<dbReference type="Proteomes" id="UP001368318">
    <property type="component" value="Chromosome"/>
</dbReference>
<keyword evidence="2" id="KW-0472">Membrane</keyword>
<evidence type="ECO:0000313" key="3">
    <source>
        <dbReference type="EMBL" id="WXA03295.1"/>
    </source>
</evidence>
<evidence type="ECO:0000313" key="4">
    <source>
        <dbReference type="EMBL" id="WXA14283.1"/>
    </source>
</evidence>
<dbReference type="KEGG" id="mcaa:R3L15_05245"/>
<keyword evidence="2" id="KW-0812">Transmembrane</keyword>
<keyword evidence="2" id="KW-1133">Transmembrane helix</keyword>
<feature type="transmembrane region" description="Helical" evidence="2">
    <location>
        <begin position="29"/>
        <end position="46"/>
    </location>
</feature>
<evidence type="ECO:0000313" key="5">
    <source>
        <dbReference type="Proteomes" id="UP001368318"/>
    </source>
</evidence>
<evidence type="ECO:0000256" key="2">
    <source>
        <dbReference type="SAM" id="Phobius"/>
    </source>
</evidence>
<name>A0AAU6P1I3_9FLAO</name>
<evidence type="ECO:0000256" key="1">
    <source>
        <dbReference type="SAM" id="MobiDB-lite"/>
    </source>
</evidence>
<accession>A0AAU6P1I3</accession>
<dbReference type="EMBL" id="CP136925">
    <property type="protein sequence ID" value="WXA14283.1"/>
    <property type="molecule type" value="Genomic_DNA"/>
</dbReference>
<sequence length="145" mass="16323">MRKISIILGLTLAILAVILSVLPLSNLAYIPAIIALILGSFSIYLSNKEGKSKKTIQIVFLLSIIALSLAIYKSIFTTIEIGNTEELEKREQQSEQEAIEELEDLDIDEEDLQDINNELESLDDEDLNTIENELEEIDTEDLEIE</sequence>
<protein>
    <submittedName>
        <fullName evidence="3">FUSC family protein</fullName>
    </submittedName>
</protein>
<dbReference type="EMBL" id="CP136924">
    <property type="protein sequence ID" value="WXA03295.1"/>
    <property type="molecule type" value="Genomic_DNA"/>
</dbReference>
<feature type="transmembrane region" description="Helical" evidence="2">
    <location>
        <begin position="58"/>
        <end position="76"/>
    </location>
</feature>
<proteinExistence type="predicted"/>
<feature type="region of interest" description="Disordered" evidence="1">
    <location>
        <begin position="124"/>
        <end position="145"/>
    </location>
</feature>